<dbReference type="SMART" id="SM00261">
    <property type="entry name" value="FU"/>
    <property type="match status" value="3"/>
</dbReference>
<accession>A0A401PHQ8</accession>
<dbReference type="Proteomes" id="UP000288216">
    <property type="component" value="Unassembled WGS sequence"/>
</dbReference>
<name>A0A401PHQ8_SCYTO</name>
<gene>
    <name evidence="1" type="ORF">scyTo_0002120</name>
</gene>
<organism evidence="1 2">
    <name type="scientific">Scyliorhinus torazame</name>
    <name type="common">Cloudy catshark</name>
    <name type="synonym">Catulus torazame</name>
    <dbReference type="NCBI Taxonomy" id="75743"/>
    <lineage>
        <taxon>Eukaryota</taxon>
        <taxon>Metazoa</taxon>
        <taxon>Chordata</taxon>
        <taxon>Craniata</taxon>
        <taxon>Vertebrata</taxon>
        <taxon>Chondrichthyes</taxon>
        <taxon>Elasmobranchii</taxon>
        <taxon>Galeomorphii</taxon>
        <taxon>Galeoidea</taxon>
        <taxon>Carcharhiniformes</taxon>
        <taxon>Scyliorhinidae</taxon>
        <taxon>Scyliorhinus</taxon>
    </lineage>
</organism>
<dbReference type="InterPro" id="IPR009030">
    <property type="entry name" value="Growth_fac_rcpt_cys_sf"/>
</dbReference>
<comment type="caution">
    <text evidence="1">The sequence shown here is derived from an EMBL/GenBank/DDBJ whole genome shotgun (WGS) entry which is preliminary data.</text>
</comment>
<dbReference type="Gene3D" id="2.10.220.10">
    <property type="entry name" value="Hormone Receptor, Insulin-like Growth Factor Receptor 1, Chain A, domain 2"/>
    <property type="match status" value="2"/>
</dbReference>
<dbReference type="AlphaFoldDB" id="A0A401PHQ8"/>
<proteinExistence type="predicted"/>
<sequence length="187" mass="20692">MGDLSGHRGDEYIDNAGECHTCHVFCDRCYGPSDVECITCSTPRFYDSGYCATNCPTGKFDMNGQCYSCHHTCKECTGSEPNNCTSCDQDKFRNDRYLFNSVCREDCPTSHYPAAGNICLPCSSNCEVCTSDTHCVKCSSGYYPNPEGCQQLKCEEGEIADPDYEDCIQCGEGCEKCILGELLHRIT</sequence>
<dbReference type="InterPro" id="IPR006212">
    <property type="entry name" value="Furin_repeat"/>
</dbReference>
<dbReference type="CDD" id="cd00064">
    <property type="entry name" value="FU"/>
    <property type="match status" value="1"/>
</dbReference>
<evidence type="ECO:0000313" key="1">
    <source>
        <dbReference type="EMBL" id="GCB72666.1"/>
    </source>
</evidence>
<dbReference type="PANTHER" id="PTHR15332:SF175">
    <property type="entry name" value="PROPROTEIN CONVERTASE SUBTILISIN_KEXIN TYPE 5-LIKE"/>
    <property type="match status" value="1"/>
</dbReference>
<keyword evidence="2" id="KW-1185">Reference proteome</keyword>
<evidence type="ECO:0000313" key="2">
    <source>
        <dbReference type="Proteomes" id="UP000288216"/>
    </source>
</evidence>
<dbReference type="PANTHER" id="PTHR15332">
    <property type="entry name" value="PROPROTEIN CONVERTASE SUBTILISIN_KEXIN TYPE 5-LIKE"/>
    <property type="match status" value="1"/>
</dbReference>
<dbReference type="EMBL" id="BFAA01000509">
    <property type="protein sequence ID" value="GCB72666.1"/>
    <property type="molecule type" value="Genomic_DNA"/>
</dbReference>
<dbReference type="STRING" id="75743.A0A401PHQ8"/>
<reference evidence="1 2" key="1">
    <citation type="journal article" date="2018" name="Nat. Ecol. Evol.">
        <title>Shark genomes provide insights into elasmobranch evolution and the origin of vertebrates.</title>
        <authorList>
            <person name="Hara Y"/>
            <person name="Yamaguchi K"/>
            <person name="Onimaru K"/>
            <person name="Kadota M"/>
            <person name="Koyanagi M"/>
            <person name="Keeley SD"/>
            <person name="Tatsumi K"/>
            <person name="Tanaka K"/>
            <person name="Motone F"/>
            <person name="Kageyama Y"/>
            <person name="Nozu R"/>
            <person name="Adachi N"/>
            <person name="Nishimura O"/>
            <person name="Nakagawa R"/>
            <person name="Tanegashima C"/>
            <person name="Kiyatake I"/>
            <person name="Matsumoto R"/>
            <person name="Murakumo K"/>
            <person name="Nishida K"/>
            <person name="Terakita A"/>
            <person name="Kuratani S"/>
            <person name="Sato K"/>
            <person name="Hyodo S Kuraku.S."/>
        </authorList>
    </citation>
    <scope>NUCLEOTIDE SEQUENCE [LARGE SCALE GENOMIC DNA]</scope>
</reference>
<evidence type="ECO:0008006" key="3">
    <source>
        <dbReference type="Google" id="ProtNLM"/>
    </source>
</evidence>
<protein>
    <recommendedName>
        <fullName evidence="3">Growth factor receptor domain-containing protein</fullName>
    </recommendedName>
</protein>
<dbReference type="SUPFAM" id="SSF57184">
    <property type="entry name" value="Growth factor receptor domain"/>
    <property type="match status" value="1"/>
</dbReference>
<dbReference type="OrthoDB" id="300641at2759"/>
<dbReference type="OMA" id="ANDCITC"/>